<dbReference type="Proteomes" id="UP000037460">
    <property type="component" value="Unassembled WGS sequence"/>
</dbReference>
<protein>
    <submittedName>
        <fullName evidence="1">Uncharacterized protein</fullName>
    </submittedName>
</protein>
<dbReference type="AlphaFoldDB" id="A0A0M0K7T8"/>
<evidence type="ECO:0000313" key="2">
    <source>
        <dbReference type="Proteomes" id="UP000037460"/>
    </source>
</evidence>
<keyword evidence="2" id="KW-1185">Reference proteome</keyword>
<name>A0A0M0K7T8_9EUKA</name>
<accession>A0A0M0K7T8</accession>
<sequence length="227" mass="25119">MRFEVRDLPSEAPSRAPRGIQIAAGDVLEGAVSPSLATRAVREALRRPEAEDCRFSLGAGSSGDWADEFLKLLGPEIARLRTPSHVTREEMVAWVRGWARELSSATGEDEEPLLRSPFTVLDLPTRAAAAAAKRLELVDALPTGARIRFLASGAEYVDDDGDERMKGDFDGALDLLVEKGRVRIVRAEMEPVWRRSKTEGRKQFTPLVKVESEKRLLRRLAEDLDAA</sequence>
<organism evidence="1 2">
    <name type="scientific">Chrysochromulina tobinii</name>
    <dbReference type="NCBI Taxonomy" id="1460289"/>
    <lineage>
        <taxon>Eukaryota</taxon>
        <taxon>Haptista</taxon>
        <taxon>Haptophyta</taxon>
        <taxon>Prymnesiophyceae</taxon>
        <taxon>Prymnesiales</taxon>
        <taxon>Chrysochromulinaceae</taxon>
        <taxon>Chrysochromulina</taxon>
    </lineage>
</organism>
<comment type="caution">
    <text evidence="1">The sequence shown here is derived from an EMBL/GenBank/DDBJ whole genome shotgun (WGS) entry which is preliminary data.</text>
</comment>
<gene>
    <name evidence="1" type="ORF">Ctob_011618</name>
</gene>
<evidence type="ECO:0000313" key="1">
    <source>
        <dbReference type="EMBL" id="KOO34931.1"/>
    </source>
</evidence>
<dbReference type="EMBL" id="JWZX01001041">
    <property type="protein sequence ID" value="KOO34931.1"/>
    <property type="molecule type" value="Genomic_DNA"/>
</dbReference>
<reference evidence="2" key="1">
    <citation type="journal article" date="2015" name="PLoS Genet.">
        <title>Genome Sequence and Transcriptome Analyses of Chrysochromulina tobin: Metabolic Tools for Enhanced Algal Fitness in the Prominent Order Prymnesiales (Haptophyceae).</title>
        <authorList>
            <person name="Hovde B.T."/>
            <person name="Deodato C.R."/>
            <person name="Hunsperger H.M."/>
            <person name="Ryken S.A."/>
            <person name="Yost W."/>
            <person name="Jha R.K."/>
            <person name="Patterson J."/>
            <person name="Monnat R.J. Jr."/>
            <person name="Barlow S.B."/>
            <person name="Starkenburg S.R."/>
            <person name="Cattolico R.A."/>
        </authorList>
    </citation>
    <scope>NUCLEOTIDE SEQUENCE</scope>
    <source>
        <strain evidence="2">CCMP291</strain>
    </source>
</reference>
<proteinExistence type="predicted"/>